<evidence type="ECO:0000256" key="5">
    <source>
        <dbReference type="ARBA" id="ARBA00023186"/>
    </source>
</evidence>
<dbReference type="InterPro" id="IPR027417">
    <property type="entry name" value="P-loop_NTPase"/>
</dbReference>
<dbReference type="Gene3D" id="3.40.50.300">
    <property type="entry name" value="P-loop containing nucleotide triphosphate hydrolases"/>
    <property type="match status" value="1"/>
</dbReference>
<gene>
    <name evidence="7" type="ORF">GPICK_07810</name>
</gene>
<dbReference type="PANTHER" id="PTHR43087:SF1">
    <property type="entry name" value="LAO_AO TRANSPORT SYSTEM ATPASE"/>
    <property type="match status" value="1"/>
</dbReference>
<dbReference type="GO" id="GO:0005525">
    <property type="term" value="F:GTP binding"/>
    <property type="evidence" value="ECO:0007669"/>
    <property type="project" value="UniProtKB-KW"/>
</dbReference>
<evidence type="ECO:0000256" key="1">
    <source>
        <dbReference type="ARBA" id="ARBA00009625"/>
    </source>
</evidence>
<name>A0A0B5B9K8_9BACT</name>
<evidence type="ECO:0000313" key="7">
    <source>
        <dbReference type="EMBL" id="AJE03267.1"/>
    </source>
</evidence>
<dbReference type="AlphaFoldDB" id="A0A0B5B9K8"/>
<sequence>MSLAGRILEGDLRAAARLMRDLDDGFRSAADEMKQLFPRTGRAFILGITGPPGAGKSTLVDQLTAAYRRRGNTVGVVAIDPTSPFTGGAILGDRIRMNRHADDAGVFIRSLATRGHMGGLSRSTGDVVNVMDAMGMDVVIIETVGVGQDEIDIVRMAHTTVVVSVPGLGDDIQAIKAGVLEIGDLFIVNKADRDGAERTARELAAMLEMKQTKPGDWQPKVLMTEASRNCGIEEMVEEIGNHRRHLVESGALERICEERSVRHFMDLLKERLFAEVYGHIRVNGRFREIVEEMTSRRTDPYSAVERVIAERFAAGATPLS</sequence>
<reference evidence="7 8" key="1">
    <citation type="journal article" date="2015" name="Genome Announc.">
        <title>Complete Genome of Geobacter pickeringii G13T, a Metal-Reducing Isolate from Sedimentary Kaolin Deposits.</title>
        <authorList>
            <person name="Badalamenti J.P."/>
            <person name="Bond D.R."/>
        </authorList>
    </citation>
    <scope>NUCLEOTIDE SEQUENCE [LARGE SCALE GENOMIC DNA]</scope>
    <source>
        <strain evidence="7 8">G13</strain>
    </source>
</reference>
<keyword evidence="3" id="KW-0378">Hydrolase</keyword>
<dbReference type="HOGENOM" id="CLU_043725_1_0_7"/>
<keyword evidence="8" id="KW-1185">Reference proteome</keyword>
<dbReference type="OrthoDB" id="9778292at2"/>
<feature type="domain" description="AAA+ ATPase" evidence="6">
    <location>
        <begin position="42"/>
        <end position="186"/>
    </location>
</feature>
<dbReference type="GO" id="GO:0003924">
    <property type="term" value="F:GTPase activity"/>
    <property type="evidence" value="ECO:0007669"/>
    <property type="project" value="InterPro"/>
</dbReference>
<dbReference type="InterPro" id="IPR003593">
    <property type="entry name" value="AAA+_ATPase"/>
</dbReference>
<dbReference type="InterPro" id="IPR005129">
    <property type="entry name" value="GTPase_ArgK"/>
</dbReference>
<evidence type="ECO:0000256" key="4">
    <source>
        <dbReference type="ARBA" id="ARBA00023134"/>
    </source>
</evidence>
<dbReference type="PANTHER" id="PTHR43087">
    <property type="entry name" value="LYSINE/ARGININE/ORNITHINE TRANSPORT SYSTEM KINASE"/>
    <property type="match status" value="1"/>
</dbReference>
<dbReference type="Proteomes" id="UP000057609">
    <property type="component" value="Chromosome"/>
</dbReference>
<proteinExistence type="inferred from homology"/>
<dbReference type="RefSeq" id="WP_039741904.1">
    <property type="nucleotide sequence ID" value="NZ_CP009788.1"/>
</dbReference>
<evidence type="ECO:0000259" key="6">
    <source>
        <dbReference type="SMART" id="SM00382"/>
    </source>
</evidence>
<dbReference type="EMBL" id="CP009788">
    <property type="protein sequence ID" value="AJE03267.1"/>
    <property type="molecule type" value="Genomic_DNA"/>
</dbReference>
<dbReference type="SMART" id="SM00382">
    <property type="entry name" value="AAA"/>
    <property type="match status" value="1"/>
</dbReference>
<dbReference type="CDD" id="cd03114">
    <property type="entry name" value="MMAA-like"/>
    <property type="match status" value="1"/>
</dbReference>
<dbReference type="InterPro" id="IPR052040">
    <property type="entry name" value="GTPase/Isobutyryl-CoA_mutase"/>
</dbReference>
<keyword evidence="2" id="KW-0547">Nucleotide-binding</keyword>
<keyword evidence="5" id="KW-0143">Chaperone</keyword>
<dbReference type="KEGG" id="gpi:GPICK_07810"/>
<comment type="similarity">
    <text evidence="1">Belongs to the SIMIBI class G3E GTPase family. ArgK/MeaB subfamily.</text>
</comment>
<dbReference type="STRING" id="345632.GPICK_07810"/>
<dbReference type="SUPFAM" id="SSF52540">
    <property type="entry name" value="P-loop containing nucleoside triphosphate hydrolases"/>
    <property type="match status" value="1"/>
</dbReference>
<evidence type="ECO:0000256" key="2">
    <source>
        <dbReference type="ARBA" id="ARBA00022741"/>
    </source>
</evidence>
<evidence type="ECO:0000313" key="8">
    <source>
        <dbReference type="Proteomes" id="UP000057609"/>
    </source>
</evidence>
<keyword evidence="4" id="KW-0342">GTP-binding</keyword>
<dbReference type="Pfam" id="PF03308">
    <property type="entry name" value="MeaB"/>
    <property type="match status" value="1"/>
</dbReference>
<evidence type="ECO:0000256" key="3">
    <source>
        <dbReference type="ARBA" id="ARBA00022801"/>
    </source>
</evidence>
<protein>
    <submittedName>
        <fullName evidence="7">GTPase</fullName>
    </submittedName>
</protein>
<accession>A0A0B5B9K8</accession>
<organism evidence="7 8">
    <name type="scientific">Geobacter pickeringii</name>
    <dbReference type="NCBI Taxonomy" id="345632"/>
    <lineage>
        <taxon>Bacteria</taxon>
        <taxon>Pseudomonadati</taxon>
        <taxon>Thermodesulfobacteriota</taxon>
        <taxon>Desulfuromonadia</taxon>
        <taxon>Geobacterales</taxon>
        <taxon>Geobacteraceae</taxon>
        <taxon>Geobacter</taxon>
    </lineage>
</organism>
<dbReference type="NCBIfam" id="TIGR00750">
    <property type="entry name" value="lao"/>
    <property type="match status" value="1"/>
</dbReference>